<dbReference type="KEGG" id="aak:AA2016_3568"/>
<sequence length="69" mass="8019">MGKQVFLTEREARNALQRRRDTYFAIEKLLSPAKREQEGNLECTHCRGRFNGITAAAWKFGLCDDCLQR</sequence>
<dbReference type="EMBL" id="CP015005">
    <property type="protein sequence ID" value="AMS42490.1"/>
    <property type="molecule type" value="Genomic_DNA"/>
</dbReference>
<keyword evidence="4" id="KW-1185">Reference proteome</keyword>
<dbReference type="RefSeq" id="WP_067961971.1">
    <property type="nucleotide sequence ID" value="NZ_CP015005.1"/>
</dbReference>
<evidence type="ECO:0000313" key="1">
    <source>
        <dbReference type="EMBL" id="AMS42490.1"/>
    </source>
</evidence>
<reference evidence="2 4" key="2">
    <citation type="submission" date="2020-08" db="EMBL/GenBank/DDBJ databases">
        <title>Genomic Encyclopedia of Type Strains, Phase IV (KMG-IV): sequencing the most valuable type-strain genomes for metagenomic binning, comparative biology and taxonomic classification.</title>
        <authorList>
            <person name="Goeker M."/>
        </authorList>
    </citation>
    <scope>NUCLEOTIDE SEQUENCE [LARGE SCALE GENOMIC DNA]</scope>
    <source>
        <strain evidence="2 4">DSM 10368</strain>
    </source>
</reference>
<protein>
    <submittedName>
        <fullName evidence="1">Uncharacterized protein</fullName>
    </submittedName>
</protein>
<accession>A0AAC8YQ40</accession>
<dbReference type="Proteomes" id="UP000075755">
    <property type="component" value="Chromosome"/>
</dbReference>
<reference evidence="1 3" key="1">
    <citation type="submission" date="2016-03" db="EMBL/GenBank/DDBJ databases">
        <title>Complete genome of Aminobacter aminovorans KCTC 2477.</title>
        <authorList>
            <person name="Kim K.M."/>
        </authorList>
    </citation>
    <scope>NUCLEOTIDE SEQUENCE [LARGE SCALE GENOMIC DNA]</scope>
    <source>
        <strain evidence="1 3">KCTC 2477</strain>
    </source>
</reference>
<name>A0AAC8YQ40_AMIAI</name>
<dbReference type="Proteomes" id="UP000577697">
    <property type="component" value="Unassembled WGS sequence"/>
</dbReference>
<evidence type="ECO:0000313" key="2">
    <source>
        <dbReference type="EMBL" id="MBB3707787.1"/>
    </source>
</evidence>
<evidence type="ECO:0000313" key="4">
    <source>
        <dbReference type="Proteomes" id="UP000577697"/>
    </source>
</evidence>
<dbReference type="AlphaFoldDB" id="A0AAC8YQ40"/>
<organism evidence="1 3">
    <name type="scientific">Aminobacter aminovorans</name>
    <name type="common">Chelatobacter heintzii</name>
    <dbReference type="NCBI Taxonomy" id="83263"/>
    <lineage>
        <taxon>Bacteria</taxon>
        <taxon>Pseudomonadati</taxon>
        <taxon>Pseudomonadota</taxon>
        <taxon>Alphaproteobacteria</taxon>
        <taxon>Hyphomicrobiales</taxon>
        <taxon>Phyllobacteriaceae</taxon>
        <taxon>Aminobacter</taxon>
    </lineage>
</organism>
<evidence type="ECO:0000313" key="3">
    <source>
        <dbReference type="Proteomes" id="UP000075755"/>
    </source>
</evidence>
<gene>
    <name evidence="1" type="ORF">AA2016_3568</name>
    <name evidence="2" type="ORF">FHS67_004120</name>
</gene>
<dbReference type="EMBL" id="JACICB010000015">
    <property type="protein sequence ID" value="MBB3707787.1"/>
    <property type="molecule type" value="Genomic_DNA"/>
</dbReference>
<proteinExistence type="predicted"/>